<accession>A0AAF0CK98</accession>
<gene>
    <name evidence="2" type="primary">76</name>
    <name evidence="2" type="ORF">SEA_CARON_76</name>
</gene>
<name>A0AAF0CK98_9CAUD</name>
<organism evidence="2 3">
    <name type="scientific">Microbacterium phage Caron</name>
    <dbReference type="NCBI Taxonomy" id="3028494"/>
    <lineage>
        <taxon>Viruses</taxon>
        <taxon>Duplodnaviria</taxon>
        <taxon>Heunggongvirae</taxon>
        <taxon>Uroviricota</taxon>
        <taxon>Caudoviricetes</taxon>
        <taxon>Casidaviridae</taxon>
        <taxon>Barnstormervirus</taxon>
        <taxon>Barnstormervirus caron</taxon>
    </lineage>
</organism>
<evidence type="ECO:0000313" key="3">
    <source>
        <dbReference type="Proteomes" id="UP001219759"/>
    </source>
</evidence>
<keyword evidence="3" id="KW-1185">Reference proteome</keyword>
<protein>
    <submittedName>
        <fullName evidence="2">Uncharacterized protein</fullName>
    </submittedName>
</protein>
<dbReference type="Proteomes" id="UP001219759">
    <property type="component" value="Segment"/>
</dbReference>
<sequence>MTTTAQRPTGPGQTVRTESGTLGITTDTIPTKGPNVHRIGVMLVGWPYSIRMDVEELTLVEIT</sequence>
<proteinExistence type="predicted"/>
<dbReference type="EMBL" id="OQ190481">
    <property type="protein sequence ID" value="WDS52102.1"/>
    <property type="molecule type" value="Genomic_DNA"/>
</dbReference>
<feature type="region of interest" description="Disordered" evidence="1">
    <location>
        <begin position="1"/>
        <end position="29"/>
    </location>
</feature>
<evidence type="ECO:0000313" key="2">
    <source>
        <dbReference type="EMBL" id="WDS52102.1"/>
    </source>
</evidence>
<evidence type="ECO:0000256" key="1">
    <source>
        <dbReference type="SAM" id="MobiDB-lite"/>
    </source>
</evidence>
<reference evidence="3" key="1">
    <citation type="submission" date="2023-01" db="EMBL/GenBank/DDBJ databases">
        <authorList>
            <person name="Bendele M."/>
            <person name="Baldwin A.R."/>
            <person name="Chauncey H.A."/>
            <person name="Connelly K.A."/>
            <person name="Daniel I."/>
            <person name="Fitzgerald E.B."/>
            <person name="McKinney B.E."/>
            <person name="Murray D.M."/>
            <person name="Parshall S."/>
            <person name="Stokes L.T."/>
            <person name="Tanaka K.N."/>
            <person name="Vinson E.C."/>
            <person name="Klevikis C."/>
            <person name="Temple L."/>
            <person name="Utz L."/>
            <person name="Rinehart C.A."/>
            <person name="Garlena R.A."/>
            <person name="Russell D.A."/>
            <person name="Jacobs-Sera D."/>
            <person name="Hatfull G.F."/>
        </authorList>
    </citation>
    <scope>NUCLEOTIDE SEQUENCE [LARGE SCALE GENOMIC DNA]</scope>
</reference>